<name>A0A8X6TKG8_NEPPI</name>
<sequence>MLFVEEMFVRKIPQAFFDYYIPLLKVWKKIEPSIPKGADIEEVHNFITENVFRSTQPHVVLRKEDFRNRRDTFYALHKDSYGNYCFSTNLDVIIKETQTADLLQFDTEPESTYTGPTYFIYGTKSYFHV</sequence>
<protein>
    <submittedName>
        <fullName evidence="1">Uncharacterized protein</fullName>
    </submittedName>
</protein>
<dbReference type="Proteomes" id="UP000887013">
    <property type="component" value="Unassembled WGS sequence"/>
</dbReference>
<organism evidence="1 2">
    <name type="scientific">Nephila pilipes</name>
    <name type="common">Giant wood spider</name>
    <name type="synonym">Nephila maculata</name>
    <dbReference type="NCBI Taxonomy" id="299642"/>
    <lineage>
        <taxon>Eukaryota</taxon>
        <taxon>Metazoa</taxon>
        <taxon>Ecdysozoa</taxon>
        <taxon>Arthropoda</taxon>
        <taxon>Chelicerata</taxon>
        <taxon>Arachnida</taxon>
        <taxon>Araneae</taxon>
        <taxon>Araneomorphae</taxon>
        <taxon>Entelegynae</taxon>
        <taxon>Araneoidea</taxon>
        <taxon>Nephilidae</taxon>
        <taxon>Nephila</taxon>
    </lineage>
</organism>
<comment type="caution">
    <text evidence="1">The sequence shown here is derived from an EMBL/GenBank/DDBJ whole genome shotgun (WGS) entry which is preliminary data.</text>
</comment>
<dbReference type="AlphaFoldDB" id="A0A8X6TKG8"/>
<reference evidence="1" key="1">
    <citation type="submission" date="2020-08" db="EMBL/GenBank/DDBJ databases">
        <title>Multicomponent nature underlies the extraordinary mechanical properties of spider dragline silk.</title>
        <authorList>
            <person name="Kono N."/>
            <person name="Nakamura H."/>
            <person name="Mori M."/>
            <person name="Yoshida Y."/>
            <person name="Ohtoshi R."/>
            <person name="Malay A.D."/>
            <person name="Moran D.A.P."/>
            <person name="Tomita M."/>
            <person name="Numata K."/>
            <person name="Arakawa K."/>
        </authorList>
    </citation>
    <scope>NUCLEOTIDE SEQUENCE</scope>
</reference>
<proteinExistence type="predicted"/>
<evidence type="ECO:0000313" key="1">
    <source>
        <dbReference type="EMBL" id="GFT24620.1"/>
    </source>
</evidence>
<keyword evidence="2" id="KW-1185">Reference proteome</keyword>
<accession>A0A8X6TKG8</accession>
<dbReference type="EMBL" id="BMAW01060115">
    <property type="protein sequence ID" value="GFT24620.1"/>
    <property type="molecule type" value="Genomic_DNA"/>
</dbReference>
<evidence type="ECO:0000313" key="2">
    <source>
        <dbReference type="Proteomes" id="UP000887013"/>
    </source>
</evidence>
<gene>
    <name evidence="1" type="primary">NCL1_31665</name>
    <name evidence="1" type="ORF">NPIL_282921</name>
</gene>